<dbReference type="AlphaFoldDB" id="A0A9P6GAQ1"/>
<evidence type="ECO:0000256" key="1">
    <source>
        <dbReference type="SAM" id="Phobius"/>
    </source>
</evidence>
<keyword evidence="3" id="KW-1185">Reference proteome</keyword>
<feature type="transmembrane region" description="Helical" evidence="1">
    <location>
        <begin position="206"/>
        <end position="224"/>
    </location>
</feature>
<accession>A0A9P6GAQ1</accession>
<protein>
    <submittedName>
        <fullName evidence="2">Uncharacterized protein</fullName>
    </submittedName>
</protein>
<evidence type="ECO:0000313" key="3">
    <source>
        <dbReference type="Proteomes" id="UP000756921"/>
    </source>
</evidence>
<proteinExistence type="predicted"/>
<feature type="transmembrane region" description="Helical" evidence="1">
    <location>
        <begin position="236"/>
        <end position="255"/>
    </location>
</feature>
<dbReference type="EMBL" id="WJXW01000011">
    <property type="protein sequence ID" value="KAF9731924.1"/>
    <property type="molecule type" value="Genomic_DNA"/>
</dbReference>
<sequence length="269" mass="30137">MVYRAGHKHALSDPLEVRNDFSAPRCHVDIQGSTRNDIGLMKDGGADTNLECKEAAMDEKTDTPTRKKLGPRDSNLSRNWPLHFYQDTGFREASFCPARTRHDLHYGKLDHILHTQTDHQHTALLQKHLPQTRTAIVSACYLVATASAFYEAFKTDPPPHNRLDGHNDRLSSRLRLLQHVACSTAPMFGFTAATTVVYHLNVRHRFQDFFVLLGIIFGVVFGMAKYHDLHHAMLRVVPWGLIAALGVSTAVHNVWVSGETVLAMPGTLV</sequence>
<keyword evidence="1" id="KW-0472">Membrane</keyword>
<keyword evidence="1" id="KW-0812">Transmembrane</keyword>
<dbReference type="OrthoDB" id="3788032at2759"/>
<dbReference type="Proteomes" id="UP000756921">
    <property type="component" value="Unassembled WGS sequence"/>
</dbReference>
<reference evidence="2" key="1">
    <citation type="journal article" date="2020" name="Mol. Plant Microbe Interact.">
        <title>Genome Sequence of the Biocontrol Agent Coniothyrium minitans strain Conio (IMI 134523).</title>
        <authorList>
            <person name="Patel D."/>
            <person name="Shittu T.A."/>
            <person name="Baroncelli R."/>
            <person name="Muthumeenakshi S."/>
            <person name="Osborne T.H."/>
            <person name="Janganan T.K."/>
            <person name="Sreenivasaprasad S."/>
        </authorList>
    </citation>
    <scope>NUCLEOTIDE SEQUENCE</scope>
    <source>
        <strain evidence="2">Conio</strain>
    </source>
</reference>
<keyword evidence="1" id="KW-1133">Transmembrane helix</keyword>
<name>A0A9P6GAQ1_9PLEO</name>
<feature type="transmembrane region" description="Helical" evidence="1">
    <location>
        <begin position="176"/>
        <end position="200"/>
    </location>
</feature>
<evidence type="ECO:0000313" key="2">
    <source>
        <dbReference type="EMBL" id="KAF9731924.1"/>
    </source>
</evidence>
<organism evidence="2 3">
    <name type="scientific">Paraphaeosphaeria minitans</name>
    <dbReference type="NCBI Taxonomy" id="565426"/>
    <lineage>
        <taxon>Eukaryota</taxon>
        <taxon>Fungi</taxon>
        <taxon>Dikarya</taxon>
        <taxon>Ascomycota</taxon>
        <taxon>Pezizomycotina</taxon>
        <taxon>Dothideomycetes</taxon>
        <taxon>Pleosporomycetidae</taxon>
        <taxon>Pleosporales</taxon>
        <taxon>Massarineae</taxon>
        <taxon>Didymosphaeriaceae</taxon>
        <taxon>Paraphaeosphaeria</taxon>
    </lineage>
</organism>
<gene>
    <name evidence="2" type="ORF">PMIN01_09853</name>
</gene>
<comment type="caution">
    <text evidence="2">The sequence shown here is derived from an EMBL/GenBank/DDBJ whole genome shotgun (WGS) entry which is preliminary data.</text>
</comment>